<comment type="caution">
    <text evidence="2">The sequence shown here is derived from an EMBL/GenBank/DDBJ whole genome shotgun (WGS) entry which is preliminary data.</text>
</comment>
<keyword evidence="1" id="KW-0472">Membrane</keyword>
<evidence type="ECO:0000256" key="1">
    <source>
        <dbReference type="SAM" id="Phobius"/>
    </source>
</evidence>
<proteinExistence type="predicted"/>
<accession>A0A9Q0TTT3</accession>
<keyword evidence="3" id="KW-1185">Reference proteome</keyword>
<dbReference type="EMBL" id="JAPFFK010000014">
    <property type="protein sequence ID" value="KAJ6717654.1"/>
    <property type="molecule type" value="Genomic_DNA"/>
</dbReference>
<dbReference type="AlphaFoldDB" id="A0A9Q0TTT3"/>
<keyword evidence="1" id="KW-1133">Transmembrane helix</keyword>
<reference evidence="2" key="2">
    <citation type="journal article" date="2023" name="Int. J. Mol. Sci.">
        <title>De Novo Assembly and Annotation of 11 Diverse Shrub Willow (Salix) Genomes Reveals Novel Gene Organization in Sex-Linked Regions.</title>
        <authorList>
            <person name="Hyden B."/>
            <person name="Feng K."/>
            <person name="Yates T.B."/>
            <person name="Jawdy S."/>
            <person name="Cereghino C."/>
            <person name="Smart L.B."/>
            <person name="Muchero W."/>
        </authorList>
    </citation>
    <scope>NUCLEOTIDE SEQUENCE</scope>
    <source>
        <tissue evidence="2">Shoot tip</tissue>
    </source>
</reference>
<dbReference type="Proteomes" id="UP001151532">
    <property type="component" value="Chromosome 10"/>
</dbReference>
<feature type="transmembrane region" description="Helical" evidence="1">
    <location>
        <begin position="24"/>
        <end position="45"/>
    </location>
</feature>
<name>A0A9Q0TTT3_SALPP</name>
<gene>
    <name evidence="2" type="ORF">OIU79_005752</name>
</gene>
<protein>
    <submittedName>
        <fullName evidence="2">Uncharacterized protein</fullName>
    </submittedName>
</protein>
<sequence length="53" mass="5739">MDPPPPREAPPSGVGMPPGPYRRLLSWVWFLCCCGLFTSCCPGLFPPEPPPAL</sequence>
<organism evidence="2 3">
    <name type="scientific">Salix purpurea</name>
    <name type="common">Purple osier willow</name>
    <dbReference type="NCBI Taxonomy" id="77065"/>
    <lineage>
        <taxon>Eukaryota</taxon>
        <taxon>Viridiplantae</taxon>
        <taxon>Streptophyta</taxon>
        <taxon>Embryophyta</taxon>
        <taxon>Tracheophyta</taxon>
        <taxon>Spermatophyta</taxon>
        <taxon>Magnoliopsida</taxon>
        <taxon>eudicotyledons</taxon>
        <taxon>Gunneridae</taxon>
        <taxon>Pentapetalae</taxon>
        <taxon>rosids</taxon>
        <taxon>fabids</taxon>
        <taxon>Malpighiales</taxon>
        <taxon>Salicaceae</taxon>
        <taxon>Saliceae</taxon>
        <taxon>Salix</taxon>
    </lineage>
</organism>
<reference evidence="2" key="1">
    <citation type="submission" date="2022-11" db="EMBL/GenBank/DDBJ databases">
        <authorList>
            <person name="Hyden B.L."/>
            <person name="Feng K."/>
            <person name="Yates T."/>
            <person name="Jawdy S."/>
            <person name="Smart L.B."/>
            <person name="Muchero W."/>
        </authorList>
    </citation>
    <scope>NUCLEOTIDE SEQUENCE</scope>
    <source>
        <tissue evidence="2">Shoot tip</tissue>
    </source>
</reference>
<evidence type="ECO:0000313" key="2">
    <source>
        <dbReference type="EMBL" id="KAJ6717654.1"/>
    </source>
</evidence>
<keyword evidence="1" id="KW-0812">Transmembrane</keyword>
<evidence type="ECO:0000313" key="3">
    <source>
        <dbReference type="Proteomes" id="UP001151532"/>
    </source>
</evidence>